<keyword evidence="3" id="KW-1185">Reference proteome</keyword>
<dbReference type="InterPro" id="IPR003772">
    <property type="entry name" value="YceD"/>
</dbReference>
<proteinExistence type="predicted"/>
<organism evidence="2 3">
    <name type="scientific">Plastoroseomonas hellenica</name>
    <dbReference type="NCBI Taxonomy" id="2687306"/>
    <lineage>
        <taxon>Bacteria</taxon>
        <taxon>Pseudomonadati</taxon>
        <taxon>Pseudomonadota</taxon>
        <taxon>Alphaproteobacteria</taxon>
        <taxon>Acetobacterales</taxon>
        <taxon>Acetobacteraceae</taxon>
        <taxon>Plastoroseomonas</taxon>
    </lineage>
</organism>
<dbReference type="Proteomes" id="UP001196870">
    <property type="component" value="Unassembled WGS sequence"/>
</dbReference>
<comment type="caution">
    <text evidence="2">The sequence shown here is derived from an EMBL/GenBank/DDBJ whole genome shotgun (WGS) entry which is preliminary data.</text>
</comment>
<dbReference type="EMBL" id="JAAGBB010000017">
    <property type="protein sequence ID" value="MBR0665717.1"/>
    <property type="molecule type" value="Genomic_DNA"/>
</dbReference>
<reference evidence="3" key="1">
    <citation type="journal article" date="2021" name="Syst. Appl. Microbiol.">
        <title>Roseomonas hellenica sp. nov., isolated from roots of wild-growing Alkanna tinctoria.</title>
        <authorList>
            <person name="Rat A."/>
            <person name="Naranjo H.D."/>
            <person name="Lebbe L."/>
            <person name="Cnockaert M."/>
            <person name="Krigas N."/>
            <person name="Grigoriadou K."/>
            <person name="Maloupa E."/>
            <person name="Willems A."/>
        </authorList>
    </citation>
    <scope>NUCLEOTIDE SEQUENCE [LARGE SCALE GENOMIC DNA]</scope>
    <source>
        <strain evidence="3">LMG 31523</strain>
    </source>
</reference>
<sequence>MTPEFHRPLVIGRIGSGGRRENLVASEAERAALAERFGIPAIGLLRAELLLHPAPGGAIAAAGRLVAEVVQSCIVTLEPVEQSLDLPLALRFIPEGAEPSEDPEAPDEFDIDGETIDLGEAVAEQLSLALDPYPRAPGATLPEGLVAPPEPEAAVAPPRPSPFAALTRLKRDK</sequence>
<evidence type="ECO:0000313" key="2">
    <source>
        <dbReference type="EMBL" id="MBR0665717.1"/>
    </source>
</evidence>
<accession>A0ABS5EZH7</accession>
<dbReference type="RefSeq" id="WP_211853387.1">
    <property type="nucleotide sequence ID" value="NZ_JAAGBB010000017.1"/>
</dbReference>
<evidence type="ECO:0000313" key="3">
    <source>
        <dbReference type="Proteomes" id="UP001196870"/>
    </source>
</evidence>
<dbReference type="Pfam" id="PF02620">
    <property type="entry name" value="YceD"/>
    <property type="match status" value="1"/>
</dbReference>
<protein>
    <submittedName>
        <fullName evidence="2">DUF177 domain-containing protein</fullName>
    </submittedName>
</protein>
<gene>
    <name evidence="2" type="ORF">GXW71_15270</name>
</gene>
<feature type="region of interest" description="Disordered" evidence="1">
    <location>
        <begin position="133"/>
        <end position="173"/>
    </location>
</feature>
<name>A0ABS5EZH7_9PROT</name>
<evidence type="ECO:0000256" key="1">
    <source>
        <dbReference type="SAM" id="MobiDB-lite"/>
    </source>
</evidence>